<dbReference type="EC" id="5.2.1.8" evidence="3 11"/>
<dbReference type="Pfam" id="PF05697">
    <property type="entry name" value="Trigger_N"/>
    <property type="match status" value="1"/>
</dbReference>
<evidence type="ECO:0000256" key="7">
    <source>
        <dbReference type="ARBA" id="ARBA00023186"/>
    </source>
</evidence>
<name>A0AAU6W4K5_9GAMM</name>
<dbReference type="InterPro" id="IPR036611">
    <property type="entry name" value="Trigger_fac_ribosome-bd_sf"/>
</dbReference>
<dbReference type="HAMAP" id="MF_00303">
    <property type="entry name" value="Trigger_factor_Tig"/>
    <property type="match status" value="1"/>
</dbReference>
<dbReference type="InterPro" id="IPR046357">
    <property type="entry name" value="PPIase_dom_sf"/>
</dbReference>
<keyword evidence="9 11" id="KW-0131">Cell cycle</keyword>
<evidence type="ECO:0000256" key="3">
    <source>
        <dbReference type="ARBA" id="ARBA00013194"/>
    </source>
</evidence>
<proteinExistence type="inferred from homology"/>
<dbReference type="AlphaFoldDB" id="A0AAU6W4K5"/>
<evidence type="ECO:0000256" key="11">
    <source>
        <dbReference type="HAMAP-Rule" id="MF_00303"/>
    </source>
</evidence>
<comment type="catalytic activity">
    <reaction evidence="1 11">
        <text>[protein]-peptidylproline (omega=180) = [protein]-peptidylproline (omega=0)</text>
        <dbReference type="Rhea" id="RHEA:16237"/>
        <dbReference type="Rhea" id="RHEA-COMP:10747"/>
        <dbReference type="Rhea" id="RHEA-COMP:10748"/>
        <dbReference type="ChEBI" id="CHEBI:83833"/>
        <dbReference type="ChEBI" id="CHEBI:83834"/>
        <dbReference type="EC" id="5.2.1.8"/>
    </reaction>
</comment>
<dbReference type="InterPro" id="IPR027304">
    <property type="entry name" value="Trigger_fact/SurA_dom_sf"/>
</dbReference>
<dbReference type="PIRSF" id="PIRSF003095">
    <property type="entry name" value="Trigger_factor"/>
    <property type="match status" value="1"/>
</dbReference>
<dbReference type="Gene3D" id="1.10.3120.10">
    <property type="entry name" value="Trigger factor, C-terminal domain"/>
    <property type="match status" value="1"/>
</dbReference>
<evidence type="ECO:0000259" key="13">
    <source>
        <dbReference type="Pfam" id="PF05698"/>
    </source>
</evidence>
<keyword evidence="7 11" id="KW-0143">Chaperone</keyword>
<evidence type="ECO:0000256" key="10">
    <source>
        <dbReference type="ARBA" id="ARBA00029986"/>
    </source>
</evidence>
<feature type="domain" description="Trigger factor C-terminal" evidence="13">
    <location>
        <begin position="265"/>
        <end position="407"/>
    </location>
</feature>
<evidence type="ECO:0000256" key="9">
    <source>
        <dbReference type="ARBA" id="ARBA00023306"/>
    </source>
</evidence>
<evidence type="ECO:0000313" key="14">
    <source>
        <dbReference type="EMBL" id="XAJ80761.1"/>
    </source>
</evidence>
<dbReference type="InterPro" id="IPR008880">
    <property type="entry name" value="Trigger_fac_C"/>
</dbReference>
<accession>A0AAU6W4K5</accession>
<keyword evidence="5 11" id="KW-0132">Cell division</keyword>
<keyword evidence="11" id="KW-0963">Cytoplasm</keyword>
<dbReference type="RefSeq" id="WP_348769389.1">
    <property type="nucleotide sequence ID" value="NZ_CP135018.1"/>
</dbReference>
<dbReference type="InterPro" id="IPR008881">
    <property type="entry name" value="Trigger_fac_ribosome-bd_bac"/>
</dbReference>
<dbReference type="InterPro" id="IPR037041">
    <property type="entry name" value="Trigger_fac_C_sf"/>
</dbReference>
<evidence type="ECO:0000256" key="1">
    <source>
        <dbReference type="ARBA" id="ARBA00000971"/>
    </source>
</evidence>
<dbReference type="GO" id="GO:0015031">
    <property type="term" value="P:protein transport"/>
    <property type="evidence" value="ECO:0007669"/>
    <property type="project" value="UniProtKB-UniRule"/>
</dbReference>
<evidence type="ECO:0000256" key="6">
    <source>
        <dbReference type="ARBA" id="ARBA00023110"/>
    </source>
</evidence>
<feature type="domain" description="Trigger factor ribosome-binding bacterial" evidence="12">
    <location>
        <begin position="1"/>
        <end position="142"/>
    </location>
</feature>
<dbReference type="Gene3D" id="3.10.50.40">
    <property type="match status" value="1"/>
</dbReference>
<comment type="similarity">
    <text evidence="2 11">Belongs to the FKBP-type PPIase family. Tig subfamily.</text>
</comment>
<comment type="subcellular location">
    <subcellularLocation>
        <location evidence="11">Cytoplasm</location>
    </subcellularLocation>
    <text evidence="11">About half TF is bound to the ribosome near the polypeptide exit tunnel while the other half is free in the cytoplasm.</text>
</comment>
<dbReference type="SUPFAM" id="SSF54534">
    <property type="entry name" value="FKBP-like"/>
    <property type="match status" value="1"/>
</dbReference>
<evidence type="ECO:0000256" key="5">
    <source>
        <dbReference type="ARBA" id="ARBA00022618"/>
    </source>
</evidence>
<dbReference type="GO" id="GO:0003755">
    <property type="term" value="F:peptidyl-prolyl cis-trans isomerase activity"/>
    <property type="evidence" value="ECO:0007669"/>
    <property type="project" value="UniProtKB-UniRule"/>
</dbReference>
<keyword evidence="8 11" id="KW-0413">Isomerase</keyword>
<reference evidence="14" key="1">
    <citation type="submission" date="2024-06" db="EMBL/GenBank/DDBJ databases">
        <title>Unveiling Genomic Reduction in Obligate Endosymbionts Buchnera of Aphids: Insights from Phylogenomic Comparative Analysis with Novel Genome Data and Co-obligate Endosymbionts.</title>
        <authorList>
            <person name="Lu C."/>
            <person name="Zou T."/>
            <person name="Liu Q."/>
            <person name="Huang X."/>
        </authorList>
    </citation>
    <scope>NUCLEOTIDE SEQUENCE</scope>
    <source>
        <strain evidence="14">Aphau13</strain>
    </source>
</reference>
<comment type="function">
    <text evidence="11">Involved in protein export. Acts as a chaperone by maintaining the newly synthesized protein in an open conformation. Functions as a peptidyl-prolyl cis-trans isomerase.</text>
</comment>
<dbReference type="SUPFAM" id="SSF109998">
    <property type="entry name" value="Triger factor/SurA peptide-binding domain-like"/>
    <property type="match status" value="1"/>
</dbReference>
<dbReference type="GO" id="GO:0006457">
    <property type="term" value="P:protein folding"/>
    <property type="evidence" value="ECO:0007669"/>
    <property type="project" value="UniProtKB-UniRule"/>
</dbReference>
<evidence type="ECO:0000256" key="4">
    <source>
        <dbReference type="ARBA" id="ARBA00016902"/>
    </source>
</evidence>
<comment type="domain">
    <text evidence="11">Consists of 3 domains; the N-terminus binds the ribosome, the middle domain has PPIase activity, while the C-terminus has intrinsic chaperone activity on its own.</text>
</comment>
<sequence>MKFLLEKTKDAGHRVTINIPKIIIDQALIKEFSKINKTTNINGFRKGKAPIKIIQQKYGNNVYYDVFNKLMQKFFFEFLSKEKINIIGHPKYFINKNEEKNENFKYSVIYEIYPHIKIKKLNLIKVEKSIVNITDAEIKKNLIENQTKTTVWNKVNRSIKINDRVKISYSLYDNNRKIEKFGIKNIQFIVLNNNLLNELNNKIINHYTDDVIFLKIFFSSFHPEKILHKKNITLKIKIIRIEEKEELKIKKNIQNTKFIELNLQAIKNKIVQDINKLIQNQLKNQIIHKLVTLNPIKIPPILLKEEVKNLHQKLIEEYKTKKNILDKRYHINLELYAKKRLYTKLILEKIINDNKIVVDEEQIEFTIKEISSKYKNPLEIINLYNQNKILRKTIKNLELEKKAIIFLQNKINIIDKHYTFDEFIRNNRNYSEELFF</sequence>
<dbReference type="SUPFAM" id="SSF102735">
    <property type="entry name" value="Trigger factor ribosome-binding domain"/>
    <property type="match status" value="1"/>
</dbReference>
<dbReference type="NCBIfam" id="TIGR00115">
    <property type="entry name" value="tig"/>
    <property type="match status" value="1"/>
</dbReference>
<protein>
    <recommendedName>
        <fullName evidence="4 11">Trigger factor</fullName>
        <shortName evidence="11">TF</shortName>
        <ecNumber evidence="3 11">5.2.1.8</ecNumber>
    </recommendedName>
    <alternativeName>
        <fullName evidence="10 11">PPIase</fullName>
    </alternativeName>
</protein>
<gene>
    <name evidence="11 14" type="primary">tig</name>
    <name evidence="14" type="ORF">RJT31_02385</name>
</gene>
<dbReference type="GO" id="GO:0005737">
    <property type="term" value="C:cytoplasm"/>
    <property type="evidence" value="ECO:0007669"/>
    <property type="project" value="UniProtKB-SubCell"/>
</dbReference>
<keyword evidence="6 11" id="KW-0697">Rotamase</keyword>
<evidence type="ECO:0000256" key="2">
    <source>
        <dbReference type="ARBA" id="ARBA00005464"/>
    </source>
</evidence>
<evidence type="ECO:0000259" key="12">
    <source>
        <dbReference type="Pfam" id="PF05697"/>
    </source>
</evidence>
<dbReference type="GO" id="GO:0051301">
    <property type="term" value="P:cell division"/>
    <property type="evidence" value="ECO:0007669"/>
    <property type="project" value="UniProtKB-KW"/>
</dbReference>
<evidence type="ECO:0000256" key="8">
    <source>
        <dbReference type="ARBA" id="ARBA00023235"/>
    </source>
</evidence>
<dbReference type="InterPro" id="IPR005215">
    <property type="entry name" value="Trig_fac"/>
</dbReference>
<dbReference type="EMBL" id="CP135018">
    <property type="protein sequence ID" value="XAJ80761.1"/>
    <property type="molecule type" value="Genomic_DNA"/>
</dbReference>
<dbReference type="Gene3D" id="3.30.70.1050">
    <property type="entry name" value="Trigger factor ribosome-binding domain"/>
    <property type="match status" value="1"/>
</dbReference>
<dbReference type="Pfam" id="PF05698">
    <property type="entry name" value="Trigger_C"/>
    <property type="match status" value="1"/>
</dbReference>
<organism evidence="14">
    <name type="scientific">Buchnera aphidicola</name>
    <name type="common">Aphis aurantii</name>
    <dbReference type="NCBI Taxonomy" id="1470492"/>
    <lineage>
        <taxon>Bacteria</taxon>
        <taxon>Pseudomonadati</taxon>
        <taxon>Pseudomonadota</taxon>
        <taxon>Gammaproteobacteria</taxon>
        <taxon>Enterobacterales</taxon>
        <taxon>Erwiniaceae</taxon>
        <taxon>Buchnera</taxon>
    </lineage>
</organism>